<dbReference type="Pfam" id="PF00012">
    <property type="entry name" value="HSP70"/>
    <property type="match status" value="1"/>
</dbReference>
<keyword evidence="1" id="KW-0547">Nucleotide-binding</keyword>
<reference evidence="3 4" key="1">
    <citation type="submission" date="2016-10" db="EMBL/GenBank/DDBJ databases">
        <title>The genome sequence of Colletotrichum fioriniae PJ7.</title>
        <authorList>
            <person name="Baroncelli R."/>
        </authorList>
    </citation>
    <scope>NUCLEOTIDE SEQUENCE [LARGE SCALE GENOMIC DNA]</scope>
    <source>
        <strain evidence="3 4">Tom-12</strain>
    </source>
</reference>
<protein>
    <submittedName>
        <fullName evidence="3">Hsp70-like protein</fullName>
    </submittedName>
</protein>
<dbReference type="RefSeq" id="XP_060386924.1">
    <property type="nucleotide sequence ID" value="XM_060518291.1"/>
</dbReference>
<dbReference type="Gene3D" id="3.30.30.30">
    <property type="match status" value="1"/>
</dbReference>
<dbReference type="EMBL" id="MLFU01000005">
    <property type="protein sequence ID" value="KAK1508466.1"/>
    <property type="molecule type" value="Genomic_DNA"/>
</dbReference>
<dbReference type="Proteomes" id="UP001227543">
    <property type="component" value="Unassembled WGS sequence"/>
</dbReference>
<keyword evidence="4" id="KW-1185">Reference proteome</keyword>
<evidence type="ECO:0000256" key="1">
    <source>
        <dbReference type="ARBA" id="ARBA00022741"/>
    </source>
</evidence>
<organism evidence="3 4">
    <name type="scientific">Colletotrichum tamarilloi</name>
    <dbReference type="NCBI Taxonomy" id="1209934"/>
    <lineage>
        <taxon>Eukaryota</taxon>
        <taxon>Fungi</taxon>
        <taxon>Dikarya</taxon>
        <taxon>Ascomycota</taxon>
        <taxon>Pezizomycotina</taxon>
        <taxon>Sordariomycetes</taxon>
        <taxon>Hypocreomycetidae</taxon>
        <taxon>Glomerellales</taxon>
        <taxon>Glomerellaceae</taxon>
        <taxon>Colletotrichum</taxon>
        <taxon>Colletotrichum acutatum species complex</taxon>
    </lineage>
</organism>
<evidence type="ECO:0000256" key="2">
    <source>
        <dbReference type="ARBA" id="ARBA00022840"/>
    </source>
</evidence>
<sequence>MVIFEGPLMNPAGLVELVSPTLRIMSSFLIVGAAKNQVAMNPRNTVVFDAKRLIVRKFQDSMVHNDRTH</sequence>
<accession>A0ABQ9RN89</accession>
<evidence type="ECO:0000313" key="4">
    <source>
        <dbReference type="Proteomes" id="UP001227543"/>
    </source>
</evidence>
<keyword evidence="2" id="KW-0067">ATP-binding</keyword>
<gene>
    <name evidence="3" type="ORF">CTAM01_02252</name>
</gene>
<comment type="caution">
    <text evidence="3">The sequence shown here is derived from an EMBL/GenBank/DDBJ whole genome shotgun (WGS) entry which is preliminary data.</text>
</comment>
<dbReference type="InterPro" id="IPR013126">
    <property type="entry name" value="Hsp_70_fam"/>
</dbReference>
<proteinExistence type="predicted"/>
<evidence type="ECO:0000313" key="3">
    <source>
        <dbReference type="EMBL" id="KAK1508466.1"/>
    </source>
</evidence>
<dbReference type="GeneID" id="85402529"/>
<name>A0ABQ9RN89_9PEZI</name>